<keyword evidence="5 7" id="KW-0472">Membrane</keyword>
<dbReference type="InterPro" id="IPR007593">
    <property type="entry name" value="CD225/Dispanin_fam"/>
</dbReference>
<comment type="subcellular location">
    <subcellularLocation>
        <location evidence="1">Membrane</location>
    </subcellularLocation>
</comment>
<keyword evidence="3 7" id="KW-0812">Transmembrane</keyword>
<proteinExistence type="inferred from homology"/>
<feature type="compositionally biased region" description="Pro residues" evidence="6">
    <location>
        <begin position="42"/>
        <end position="89"/>
    </location>
</feature>
<keyword evidence="8" id="KW-1185">Reference proteome</keyword>
<evidence type="ECO:0000256" key="5">
    <source>
        <dbReference type="ARBA" id="ARBA00023136"/>
    </source>
</evidence>
<dbReference type="KEGG" id="osn:115228943"/>
<dbReference type="PANTHER" id="PTHR14948:SF25">
    <property type="entry name" value="DUF4190 DOMAIN-CONTAINING PROTEIN"/>
    <property type="match status" value="1"/>
</dbReference>
<evidence type="ECO:0000256" key="6">
    <source>
        <dbReference type="SAM" id="MobiDB-lite"/>
    </source>
</evidence>
<evidence type="ECO:0000256" key="1">
    <source>
        <dbReference type="ARBA" id="ARBA00004370"/>
    </source>
</evidence>
<dbReference type="AlphaFoldDB" id="A0A6P7U2W3"/>
<dbReference type="RefSeq" id="XP_029655251.1">
    <property type="nucleotide sequence ID" value="XM_029799391.2"/>
</dbReference>
<gene>
    <name evidence="9" type="primary">LOC115228943</name>
</gene>
<feature type="transmembrane region" description="Helical" evidence="7">
    <location>
        <begin position="187"/>
        <end position="211"/>
    </location>
</feature>
<evidence type="ECO:0000256" key="4">
    <source>
        <dbReference type="ARBA" id="ARBA00022989"/>
    </source>
</evidence>
<sequence length="212" mass="23135">MEDNNKTTEEPENDPPEYSEKPGNTPAFANPLASEHPGESGYPPPPAYEPPPGYEPQPGYPPQFGFPPPHGYPPQPGYPPQFGYPPQPGYQPQLGYAPQPGYPSQPPIVLQALNQQHQNPVIIPNQQSQYVDDKLTAAILVTIFCFFPTGIPAIIFAYQANSMARMGNIADANEANIKARHFIRISVIFGFIITLGTILPLIIVFSVVSGIN</sequence>
<evidence type="ECO:0000313" key="8">
    <source>
        <dbReference type="Proteomes" id="UP000515154"/>
    </source>
</evidence>
<dbReference type="InterPro" id="IPR051423">
    <property type="entry name" value="CD225/Dispanin"/>
</dbReference>
<evidence type="ECO:0000256" key="2">
    <source>
        <dbReference type="ARBA" id="ARBA00006843"/>
    </source>
</evidence>
<evidence type="ECO:0000256" key="3">
    <source>
        <dbReference type="ARBA" id="ARBA00022692"/>
    </source>
</evidence>
<dbReference type="PANTHER" id="PTHR14948">
    <property type="entry name" value="NG5"/>
    <property type="match status" value="1"/>
</dbReference>
<accession>A0A6P7U2W3</accession>
<dbReference type="GO" id="GO:0016020">
    <property type="term" value="C:membrane"/>
    <property type="evidence" value="ECO:0007669"/>
    <property type="project" value="UniProtKB-SubCell"/>
</dbReference>
<organism evidence="8 9">
    <name type="scientific">Octopus sinensis</name>
    <name type="common">East Asian common octopus</name>
    <dbReference type="NCBI Taxonomy" id="2607531"/>
    <lineage>
        <taxon>Eukaryota</taxon>
        <taxon>Metazoa</taxon>
        <taxon>Spiralia</taxon>
        <taxon>Lophotrochozoa</taxon>
        <taxon>Mollusca</taxon>
        <taxon>Cephalopoda</taxon>
        <taxon>Coleoidea</taxon>
        <taxon>Octopodiformes</taxon>
        <taxon>Octopoda</taxon>
        <taxon>Incirrata</taxon>
        <taxon>Octopodidae</taxon>
        <taxon>Octopus</taxon>
    </lineage>
</organism>
<keyword evidence="4 7" id="KW-1133">Transmembrane helix</keyword>
<feature type="transmembrane region" description="Helical" evidence="7">
    <location>
        <begin position="135"/>
        <end position="158"/>
    </location>
</feature>
<evidence type="ECO:0000256" key="7">
    <source>
        <dbReference type="SAM" id="Phobius"/>
    </source>
</evidence>
<reference evidence="9" key="1">
    <citation type="submission" date="2025-08" db="UniProtKB">
        <authorList>
            <consortium name="RefSeq"/>
        </authorList>
    </citation>
    <scope>IDENTIFICATION</scope>
</reference>
<comment type="similarity">
    <text evidence="2">Belongs to the CD225/Dispanin family.</text>
</comment>
<name>A0A6P7U2W3_9MOLL</name>
<dbReference type="Pfam" id="PF04505">
    <property type="entry name" value="CD225"/>
    <property type="match status" value="1"/>
</dbReference>
<dbReference type="Proteomes" id="UP000515154">
    <property type="component" value="Linkage group LG2"/>
</dbReference>
<evidence type="ECO:0000313" key="9">
    <source>
        <dbReference type="RefSeq" id="XP_029655251.1"/>
    </source>
</evidence>
<protein>
    <submittedName>
        <fullName evidence="9">Annexin A7-like</fullName>
    </submittedName>
</protein>
<feature type="region of interest" description="Disordered" evidence="6">
    <location>
        <begin position="1"/>
        <end position="98"/>
    </location>
</feature>